<protein>
    <submittedName>
        <fullName evidence="1">Uncharacterized protein</fullName>
    </submittedName>
</protein>
<accession>A0A0Q0EQ44</accession>
<sequence>MITASRPPADVANDALDQLDVCRETLRQLESLFWTLKTSLGTTHNGRVAELGAAVALDRADIAEADIRHWREELEALEVSK</sequence>
<name>A0A0Q0EQ44_PSESX</name>
<dbReference type="AlphaFoldDB" id="A0A0Q0EQ44"/>
<dbReference type="RefSeq" id="WP_005753053.1">
    <property type="nucleotide sequence ID" value="NZ_LJRH01000337.1"/>
</dbReference>
<proteinExistence type="predicted"/>
<evidence type="ECO:0000313" key="2">
    <source>
        <dbReference type="Proteomes" id="UP000268096"/>
    </source>
</evidence>
<dbReference type="EMBL" id="RBTH01000061">
    <property type="protein sequence ID" value="RMT49981.1"/>
    <property type="molecule type" value="Genomic_DNA"/>
</dbReference>
<comment type="caution">
    <text evidence="1">The sequence shown here is derived from an EMBL/GenBank/DDBJ whole genome shotgun (WGS) entry which is preliminary data.</text>
</comment>
<dbReference type="Proteomes" id="UP000268096">
    <property type="component" value="Unassembled WGS sequence"/>
</dbReference>
<reference evidence="1 2" key="1">
    <citation type="submission" date="2018-08" db="EMBL/GenBank/DDBJ databases">
        <title>Recombination of ecologically and evolutionarily significant loci maintains genetic cohesion in the Pseudomonas syringae species complex.</title>
        <authorList>
            <person name="Dillon M."/>
            <person name="Thakur S."/>
            <person name="Almeida R.N.D."/>
            <person name="Weir B.S."/>
            <person name="Guttman D.S."/>
        </authorList>
    </citation>
    <scope>NUCLEOTIDE SEQUENCE [LARGE SCALE GENOMIC DNA]</scope>
    <source>
        <strain evidence="1 2">ICMP 16926</strain>
    </source>
</reference>
<evidence type="ECO:0000313" key="1">
    <source>
        <dbReference type="EMBL" id="RMT49981.1"/>
    </source>
</evidence>
<gene>
    <name evidence="1" type="ORF">ALP48_101232</name>
</gene>
<organism evidence="1 2">
    <name type="scientific">Pseudomonas syringae pv. solidagae</name>
    <dbReference type="NCBI Taxonomy" id="264458"/>
    <lineage>
        <taxon>Bacteria</taxon>
        <taxon>Pseudomonadati</taxon>
        <taxon>Pseudomonadota</taxon>
        <taxon>Gammaproteobacteria</taxon>
        <taxon>Pseudomonadales</taxon>
        <taxon>Pseudomonadaceae</taxon>
        <taxon>Pseudomonas</taxon>
        <taxon>Pseudomonas syringae</taxon>
    </lineage>
</organism>